<keyword evidence="1" id="KW-1133">Transmembrane helix</keyword>
<sequence>MGVMQVILSLFLSICLYHEIDFYIKYSLRLDLYSIVICCLLLGALVIEFCFTLAFIVGGHMKNKKIVRVFYIYNIVIWIISFILMVILTILMLKDLDPSRILVAYSFRAFVYTTATFFFILMTQIYFILLIRSEISKLEGDYGFSFVNNAVEAECNMRGETQIEGDWKTREEEELNETTGSVTIART</sequence>
<feature type="transmembrane region" description="Helical" evidence="1">
    <location>
        <begin position="32"/>
        <end position="57"/>
    </location>
</feature>
<dbReference type="Proteomes" id="UP000814243">
    <property type="component" value="Unassembled WGS sequence"/>
</dbReference>
<evidence type="ECO:0000313" key="2">
    <source>
        <dbReference type="EMBL" id="KAH9645105.1"/>
    </source>
</evidence>
<protein>
    <submittedName>
        <fullName evidence="2">Uncharacterized protein</fullName>
    </submittedName>
</protein>
<evidence type="ECO:0000256" key="1">
    <source>
        <dbReference type="SAM" id="Phobius"/>
    </source>
</evidence>
<dbReference type="EMBL" id="JACEFF010000057">
    <property type="protein sequence ID" value="KAH9645105.1"/>
    <property type="molecule type" value="Genomic_DNA"/>
</dbReference>
<keyword evidence="1" id="KW-0812">Transmembrane</keyword>
<dbReference type="AlphaFoldDB" id="A0A922MZD6"/>
<gene>
    <name evidence="2" type="ORF">HF086_005650</name>
</gene>
<proteinExistence type="predicted"/>
<accession>A0A922MZD6</accession>
<evidence type="ECO:0000313" key="3">
    <source>
        <dbReference type="Proteomes" id="UP000814243"/>
    </source>
</evidence>
<feature type="transmembrane region" description="Helical" evidence="1">
    <location>
        <begin position="105"/>
        <end position="129"/>
    </location>
</feature>
<organism evidence="2 3">
    <name type="scientific">Spodoptera exigua</name>
    <name type="common">Beet armyworm</name>
    <name type="synonym">Noctua fulgens</name>
    <dbReference type="NCBI Taxonomy" id="7107"/>
    <lineage>
        <taxon>Eukaryota</taxon>
        <taxon>Metazoa</taxon>
        <taxon>Ecdysozoa</taxon>
        <taxon>Arthropoda</taxon>
        <taxon>Hexapoda</taxon>
        <taxon>Insecta</taxon>
        <taxon>Pterygota</taxon>
        <taxon>Neoptera</taxon>
        <taxon>Endopterygota</taxon>
        <taxon>Lepidoptera</taxon>
        <taxon>Glossata</taxon>
        <taxon>Ditrysia</taxon>
        <taxon>Noctuoidea</taxon>
        <taxon>Noctuidae</taxon>
        <taxon>Amphipyrinae</taxon>
        <taxon>Spodoptera</taxon>
    </lineage>
</organism>
<reference evidence="2" key="1">
    <citation type="journal article" date="2021" name="G3 (Bethesda)">
        <title>Genome and transcriptome analysis of the beet armyworm Spodoptera exigua reveals targets for pest control. .</title>
        <authorList>
            <person name="Simon S."/>
            <person name="Breeschoten T."/>
            <person name="Jansen H.J."/>
            <person name="Dirks R.P."/>
            <person name="Schranz M.E."/>
            <person name="Ros V.I.D."/>
        </authorList>
    </citation>
    <scope>NUCLEOTIDE SEQUENCE</scope>
    <source>
        <strain evidence="2">TB_SE_WUR_2020</strain>
    </source>
</reference>
<feature type="transmembrane region" description="Helical" evidence="1">
    <location>
        <begin position="69"/>
        <end position="93"/>
    </location>
</feature>
<keyword evidence="1" id="KW-0472">Membrane</keyword>
<name>A0A922MZD6_SPOEX</name>
<comment type="caution">
    <text evidence="2">The sequence shown here is derived from an EMBL/GenBank/DDBJ whole genome shotgun (WGS) entry which is preliminary data.</text>
</comment>